<dbReference type="HOGENOM" id="CLU_054333_0_0_6"/>
<comment type="caution">
    <text evidence="2">The sequence shown here is derived from an EMBL/GenBank/DDBJ whole genome shotgun (WGS) entry which is preliminary data.</text>
</comment>
<dbReference type="EMBL" id="APOH01000009">
    <property type="protein sequence ID" value="ENU20874.1"/>
    <property type="molecule type" value="Genomic_DNA"/>
</dbReference>
<accession>N8QHV3</accession>
<evidence type="ECO:0000256" key="1">
    <source>
        <dbReference type="SAM" id="Phobius"/>
    </source>
</evidence>
<dbReference type="Pfam" id="PF16074">
    <property type="entry name" value="PilW"/>
    <property type="match status" value="1"/>
</dbReference>
<dbReference type="Pfam" id="PF07963">
    <property type="entry name" value="N_methyl"/>
    <property type="match status" value="1"/>
</dbReference>
<gene>
    <name evidence="2" type="ORF">F994_00331</name>
</gene>
<dbReference type="PROSITE" id="PS00409">
    <property type="entry name" value="PROKAR_NTER_METHYL"/>
    <property type="match status" value="1"/>
</dbReference>
<dbReference type="InterPro" id="IPR012902">
    <property type="entry name" value="N_methyl_site"/>
</dbReference>
<keyword evidence="1" id="KW-0472">Membrane</keyword>
<dbReference type="PATRIC" id="fig|1217715.3.peg.310"/>
<feature type="transmembrane region" description="Helical" evidence="1">
    <location>
        <begin position="6"/>
        <end position="32"/>
    </location>
</feature>
<keyword evidence="1" id="KW-1133">Transmembrane helix</keyword>
<name>N8QHV3_9GAMM</name>
<reference evidence="2 3" key="1">
    <citation type="submission" date="2013-02" db="EMBL/GenBank/DDBJ databases">
        <title>The Genome Sequence of Acinetobacter sp. ANC 3994.</title>
        <authorList>
            <consortium name="The Broad Institute Genome Sequencing Platform"/>
            <consortium name="The Broad Institute Genome Sequencing Center for Infectious Disease"/>
            <person name="Cerqueira G."/>
            <person name="Feldgarden M."/>
            <person name="Courvalin P."/>
            <person name="Perichon B."/>
            <person name="Grillot-Courvalin C."/>
            <person name="Clermont D."/>
            <person name="Rocha E."/>
            <person name="Yoon E.-J."/>
            <person name="Nemec A."/>
            <person name="Walker B."/>
            <person name="Young S.K."/>
            <person name="Zeng Q."/>
            <person name="Gargeya S."/>
            <person name="Fitzgerald M."/>
            <person name="Haas B."/>
            <person name="Abouelleil A."/>
            <person name="Alvarado L."/>
            <person name="Arachchi H.M."/>
            <person name="Berlin A.M."/>
            <person name="Chapman S.B."/>
            <person name="Dewar J."/>
            <person name="Goldberg J."/>
            <person name="Griggs A."/>
            <person name="Gujja S."/>
            <person name="Hansen M."/>
            <person name="Howarth C."/>
            <person name="Imamovic A."/>
            <person name="Larimer J."/>
            <person name="McCowan C."/>
            <person name="Murphy C."/>
            <person name="Neiman D."/>
            <person name="Pearson M."/>
            <person name="Priest M."/>
            <person name="Roberts A."/>
            <person name="Saif S."/>
            <person name="Shea T."/>
            <person name="Sisk P."/>
            <person name="Sykes S."/>
            <person name="Wortman J."/>
            <person name="Nusbaum C."/>
            <person name="Birren B."/>
        </authorList>
    </citation>
    <scope>NUCLEOTIDE SEQUENCE [LARGE SCALE GENOMIC DNA]</scope>
    <source>
        <strain evidence="2 3">ANC 3994</strain>
    </source>
</reference>
<keyword evidence="1" id="KW-0812">Transmembrane</keyword>
<evidence type="ECO:0000313" key="3">
    <source>
        <dbReference type="Proteomes" id="UP000013086"/>
    </source>
</evidence>
<dbReference type="InterPro" id="IPR045584">
    <property type="entry name" value="Pilin-like"/>
</dbReference>
<sequence length="388" mass="41582">MTKFHAGFTLVELMIALALGLIIVAAAIMLFLTGQKSYVLQSGMSDLQDNANFGLNYIAKDIRLTNLNVVKADIDDETQYGGVVLTSSVNATQTPAVPATPTTPAVPAVPLSNLYKTIIGTSAGVNVLSKSTGMTAGTVPAWTGASNVQQIGQDGGGSVTATDILSDQLTIQYRPQYVRDNKDTTATTDDEWVGGYDCEGRELKFKVEKESPTSTKPFGQQVIVQRYFLRADANAAKNEPNSPLALACEAGFYAVADTPTVVRIEGGAPSQALNTRLFGSTGGEIIMKRVDHFRVLLGVQNDTSYRYMSVNDYMAIAAGLRPRILSVQIGALVRSGQSVSSDAIVSDDQEFQVLDQLVKVKKPAANAPKYVRQVVSQTIALRNTFGDR</sequence>
<dbReference type="SUPFAM" id="SSF54523">
    <property type="entry name" value="Pili subunits"/>
    <property type="match status" value="1"/>
</dbReference>
<evidence type="ECO:0008006" key="4">
    <source>
        <dbReference type="Google" id="ProtNLM"/>
    </source>
</evidence>
<dbReference type="AlphaFoldDB" id="N8QHV3"/>
<protein>
    <recommendedName>
        <fullName evidence="4">Prepilin-type N-terminal cleavage/methylation domain-containing protein</fullName>
    </recommendedName>
</protein>
<evidence type="ECO:0000313" key="2">
    <source>
        <dbReference type="EMBL" id="ENU20874.1"/>
    </source>
</evidence>
<dbReference type="RefSeq" id="WP_004650573.1">
    <property type="nucleotide sequence ID" value="NZ_KB849175.1"/>
</dbReference>
<dbReference type="NCBIfam" id="TIGR02532">
    <property type="entry name" value="IV_pilin_GFxxxE"/>
    <property type="match status" value="1"/>
</dbReference>
<organism evidence="2 3">
    <name type="scientific">Acinetobacter bohemicus ANC 3994</name>
    <dbReference type="NCBI Taxonomy" id="1217715"/>
    <lineage>
        <taxon>Bacteria</taxon>
        <taxon>Pseudomonadati</taxon>
        <taxon>Pseudomonadota</taxon>
        <taxon>Gammaproteobacteria</taxon>
        <taxon>Moraxellales</taxon>
        <taxon>Moraxellaceae</taxon>
        <taxon>Acinetobacter</taxon>
    </lineage>
</organism>
<dbReference type="InterPro" id="IPR032092">
    <property type="entry name" value="PilW"/>
</dbReference>
<dbReference type="GO" id="GO:0043683">
    <property type="term" value="P:type IV pilus assembly"/>
    <property type="evidence" value="ECO:0007669"/>
    <property type="project" value="InterPro"/>
</dbReference>
<dbReference type="Proteomes" id="UP000013086">
    <property type="component" value="Unassembled WGS sequence"/>
</dbReference>
<dbReference type="eggNOG" id="COG4966">
    <property type="taxonomic scope" value="Bacteria"/>
</dbReference>
<proteinExistence type="predicted"/>
<dbReference type="OrthoDB" id="6712892at2"/>